<reference evidence="3" key="2">
    <citation type="submission" date="2014-09" db="EMBL/GenBank/DDBJ databases">
        <authorList>
            <person name="Mudge J."/>
            <person name="Ramaraj T."/>
            <person name="Lindquist I.E."/>
            <person name="Bharti A.K."/>
            <person name="Sundararajan A."/>
            <person name="Cameron C.T."/>
            <person name="Woodward J.E."/>
            <person name="May G.D."/>
            <person name="Brubaker C."/>
            <person name="Broadhvest J."/>
            <person name="Wilkins T.A."/>
        </authorList>
    </citation>
    <scope>NUCLEOTIDE SEQUENCE</scope>
    <source>
        <strain evidence="3">cv. AKA8401</strain>
    </source>
</reference>
<dbReference type="AlphaFoldDB" id="A0A0B0PCQ2"/>
<name>A0A0B0PCQ2_GOSAR</name>
<accession>A0A0B0PCQ2</accession>
<sequence>MEPLEEYVCIMDLAWTAWTGNPAVRCEVRGSACLKTITCMTSR</sequence>
<organism evidence="1 3">
    <name type="scientific">Gossypium arboreum</name>
    <name type="common">Tree cotton</name>
    <name type="synonym">Gossypium nanking</name>
    <dbReference type="NCBI Taxonomy" id="29729"/>
    <lineage>
        <taxon>Eukaryota</taxon>
        <taxon>Viridiplantae</taxon>
        <taxon>Streptophyta</taxon>
        <taxon>Embryophyta</taxon>
        <taxon>Tracheophyta</taxon>
        <taxon>Spermatophyta</taxon>
        <taxon>Magnoliopsida</taxon>
        <taxon>eudicotyledons</taxon>
        <taxon>Gunneridae</taxon>
        <taxon>Pentapetalae</taxon>
        <taxon>rosids</taxon>
        <taxon>malvids</taxon>
        <taxon>Malvales</taxon>
        <taxon>Malvaceae</taxon>
        <taxon>Malvoideae</taxon>
        <taxon>Gossypium</taxon>
    </lineage>
</organism>
<gene>
    <name evidence="2" type="ORF">F383_11409</name>
    <name evidence="1" type="ORF">F383_27428</name>
</gene>
<evidence type="ECO:0000313" key="2">
    <source>
        <dbReference type="EMBL" id="KHG29926.1"/>
    </source>
</evidence>
<reference evidence="1" key="1">
    <citation type="submission" date="2014-09" db="EMBL/GenBank/DDBJ databases">
        <title>G. arboreum L. cv. AKA8401 A2 genome assembly version 1.0.</title>
        <authorList>
            <person name="Mudge J."/>
            <person name="Ramaraj T."/>
            <person name="Lindquist I.E."/>
            <person name="Bharti A.K."/>
            <person name="Sundararajan A."/>
            <person name="Cameron C.T."/>
            <person name="Woodward J.E."/>
            <person name="May G.D."/>
            <person name="Brubaker C."/>
            <person name="Broadhvest J."/>
            <person name="Wilkins T.A."/>
        </authorList>
    </citation>
    <scope>NUCLEOTIDE SEQUENCE</scope>
</reference>
<dbReference type="Proteomes" id="UP000032142">
    <property type="component" value="Unassembled WGS sequence"/>
</dbReference>
<proteinExistence type="predicted"/>
<protein>
    <submittedName>
        <fullName evidence="1">O-glucosyltransferase rumi</fullName>
    </submittedName>
</protein>
<evidence type="ECO:0000313" key="3">
    <source>
        <dbReference type="Proteomes" id="UP000032142"/>
    </source>
</evidence>
<evidence type="ECO:0000313" key="1">
    <source>
        <dbReference type="EMBL" id="KHG21166.1"/>
    </source>
</evidence>
<keyword evidence="1" id="KW-0808">Transferase</keyword>
<dbReference type="EMBL" id="KN417733">
    <property type="protein sequence ID" value="KHG21166.1"/>
    <property type="molecule type" value="Genomic_DNA"/>
</dbReference>
<keyword evidence="3" id="KW-1185">Reference proteome</keyword>
<dbReference type="EMBL" id="KN453272">
    <property type="protein sequence ID" value="KHG29926.1"/>
    <property type="molecule type" value="Genomic_DNA"/>
</dbReference>
<dbReference type="GO" id="GO:0016740">
    <property type="term" value="F:transferase activity"/>
    <property type="evidence" value="ECO:0007669"/>
    <property type="project" value="UniProtKB-KW"/>
</dbReference>